<reference evidence="5 7" key="1">
    <citation type="submission" date="2019-07" db="EMBL/GenBank/DDBJ databases">
        <title>Whole genome shotgun sequence of Cellulomonas hominis NBRC 16055.</title>
        <authorList>
            <person name="Hosoyama A."/>
            <person name="Uohara A."/>
            <person name="Ohji S."/>
            <person name="Ichikawa N."/>
        </authorList>
    </citation>
    <scope>NUCLEOTIDE SEQUENCE [LARGE SCALE GENOMIC DNA]</scope>
    <source>
        <strain evidence="5 7">NBRC 16055</strain>
    </source>
</reference>
<keyword evidence="1" id="KW-0805">Transcription regulation</keyword>
<feature type="domain" description="HTH gntR-type" evidence="4">
    <location>
        <begin position="16"/>
        <end position="83"/>
    </location>
</feature>
<evidence type="ECO:0000256" key="3">
    <source>
        <dbReference type="ARBA" id="ARBA00023163"/>
    </source>
</evidence>
<dbReference type="Gene3D" id="1.10.10.10">
    <property type="entry name" value="Winged helix-like DNA-binding domain superfamily/Winged helix DNA-binding domain"/>
    <property type="match status" value="1"/>
</dbReference>
<name>A0A511FDJ4_9CELL</name>
<evidence type="ECO:0000313" key="6">
    <source>
        <dbReference type="EMBL" id="MBB5472975.1"/>
    </source>
</evidence>
<proteinExistence type="predicted"/>
<dbReference type="InterPro" id="IPR011711">
    <property type="entry name" value="GntR_C"/>
</dbReference>
<dbReference type="Proteomes" id="UP000564629">
    <property type="component" value="Unassembled WGS sequence"/>
</dbReference>
<dbReference type="InterPro" id="IPR036390">
    <property type="entry name" value="WH_DNA-bd_sf"/>
</dbReference>
<dbReference type="SUPFAM" id="SSF48008">
    <property type="entry name" value="GntR ligand-binding domain-like"/>
    <property type="match status" value="1"/>
</dbReference>
<organism evidence="5 7">
    <name type="scientific">Cellulomonas hominis</name>
    <dbReference type="NCBI Taxonomy" id="156981"/>
    <lineage>
        <taxon>Bacteria</taxon>
        <taxon>Bacillati</taxon>
        <taxon>Actinomycetota</taxon>
        <taxon>Actinomycetes</taxon>
        <taxon>Micrococcales</taxon>
        <taxon>Cellulomonadaceae</taxon>
        <taxon>Cellulomonas</taxon>
    </lineage>
</organism>
<evidence type="ECO:0000256" key="1">
    <source>
        <dbReference type="ARBA" id="ARBA00023015"/>
    </source>
</evidence>
<sequence length="224" mass="24786">MTNDAAAHLVELDARPSLREHVRHSLRAAIVTGELETGRVYSAPVLAATFGVSATPVREAMLDLIKEGLVERLPNKGYRVVEISEQDLDDITALRRLVEPAGMRDAVPHVPESEFGRLRGLAQLVIEAASQEDLVAYVDHDREFHLAILGYCGNRRLVELVAELRARTRLYGLPVLAAHHDLAATAAEHLELMDLIERRDAPAVEALMQQHLGHVRGLWARPTS</sequence>
<dbReference type="EMBL" id="JACHDN010000001">
    <property type="protein sequence ID" value="MBB5472975.1"/>
    <property type="molecule type" value="Genomic_DNA"/>
</dbReference>
<dbReference type="InterPro" id="IPR008920">
    <property type="entry name" value="TF_FadR/GntR_C"/>
</dbReference>
<dbReference type="PROSITE" id="PS50949">
    <property type="entry name" value="HTH_GNTR"/>
    <property type="match status" value="1"/>
</dbReference>
<dbReference type="SMART" id="SM00895">
    <property type="entry name" value="FCD"/>
    <property type="match status" value="1"/>
</dbReference>
<evidence type="ECO:0000259" key="4">
    <source>
        <dbReference type="PROSITE" id="PS50949"/>
    </source>
</evidence>
<comment type="caution">
    <text evidence="5">The sequence shown here is derived from an EMBL/GenBank/DDBJ whole genome shotgun (WGS) entry which is preliminary data.</text>
</comment>
<dbReference type="InterPro" id="IPR000524">
    <property type="entry name" value="Tscrpt_reg_HTH_GntR"/>
</dbReference>
<evidence type="ECO:0000313" key="5">
    <source>
        <dbReference type="EMBL" id="GEL45888.1"/>
    </source>
</evidence>
<dbReference type="RefSeq" id="WP_146834499.1">
    <property type="nucleotide sequence ID" value="NZ_BJVQ01000008.1"/>
</dbReference>
<dbReference type="GO" id="GO:0003700">
    <property type="term" value="F:DNA-binding transcription factor activity"/>
    <property type="evidence" value="ECO:0007669"/>
    <property type="project" value="InterPro"/>
</dbReference>
<gene>
    <name evidence="5" type="ORF">CHO01_10040</name>
    <name evidence="6" type="ORF">HNR08_001711</name>
</gene>
<evidence type="ECO:0000313" key="8">
    <source>
        <dbReference type="Proteomes" id="UP000564629"/>
    </source>
</evidence>
<dbReference type="GO" id="GO:0003677">
    <property type="term" value="F:DNA binding"/>
    <property type="evidence" value="ECO:0007669"/>
    <property type="project" value="UniProtKB-KW"/>
</dbReference>
<dbReference type="Pfam" id="PF07729">
    <property type="entry name" value="FCD"/>
    <property type="match status" value="1"/>
</dbReference>
<dbReference type="Pfam" id="PF00392">
    <property type="entry name" value="GntR"/>
    <property type="match status" value="1"/>
</dbReference>
<dbReference type="SUPFAM" id="SSF46785">
    <property type="entry name" value="Winged helix' DNA-binding domain"/>
    <property type="match status" value="1"/>
</dbReference>
<dbReference type="PANTHER" id="PTHR43537">
    <property type="entry name" value="TRANSCRIPTIONAL REGULATOR, GNTR FAMILY"/>
    <property type="match status" value="1"/>
</dbReference>
<dbReference type="Gene3D" id="1.20.120.530">
    <property type="entry name" value="GntR ligand-binding domain-like"/>
    <property type="match status" value="1"/>
</dbReference>
<keyword evidence="3" id="KW-0804">Transcription</keyword>
<dbReference type="CDD" id="cd07377">
    <property type="entry name" value="WHTH_GntR"/>
    <property type="match status" value="1"/>
</dbReference>
<keyword evidence="7" id="KW-1185">Reference proteome</keyword>
<dbReference type="OrthoDB" id="4084810at2"/>
<dbReference type="AlphaFoldDB" id="A0A511FDJ4"/>
<keyword evidence="2 6" id="KW-0238">DNA-binding</keyword>
<accession>A0A511FDJ4</accession>
<protein>
    <submittedName>
        <fullName evidence="5 6">GntR family transcriptional regulator</fullName>
    </submittedName>
</protein>
<reference evidence="6 8" key="2">
    <citation type="submission" date="2020-08" db="EMBL/GenBank/DDBJ databases">
        <title>Sequencing the genomes of 1000 actinobacteria strains.</title>
        <authorList>
            <person name="Klenk H.-P."/>
        </authorList>
    </citation>
    <scope>NUCLEOTIDE SEQUENCE [LARGE SCALE GENOMIC DNA]</scope>
    <source>
        <strain evidence="6 8">DSM 9581</strain>
    </source>
</reference>
<evidence type="ECO:0000313" key="7">
    <source>
        <dbReference type="Proteomes" id="UP000321723"/>
    </source>
</evidence>
<dbReference type="PANTHER" id="PTHR43537:SF45">
    <property type="entry name" value="GNTR FAMILY REGULATORY PROTEIN"/>
    <property type="match status" value="1"/>
</dbReference>
<dbReference type="SMART" id="SM00345">
    <property type="entry name" value="HTH_GNTR"/>
    <property type="match status" value="1"/>
</dbReference>
<dbReference type="Proteomes" id="UP000321723">
    <property type="component" value="Unassembled WGS sequence"/>
</dbReference>
<evidence type="ECO:0000256" key="2">
    <source>
        <dbReference type="ARBA" id="ARBA00023125"/>
    </source>
</evidence>
<dbReference type="InterPro" id="IPR036388">
    <property type="entry name" value="WH-like_DNA-bd_sf"/>
</dbReference>
<dbReference type="EMBL" id="BJVQ01000008">
    <property type="protein sequence ID" value="GEL45888.1"/>
    <property type="molecule type" value="Genomic_DNA"/>
</dbReference>